<comment type="caution">
    <text evidence="1">The sequence shown here is derived from an EMBL/GenBank/DDBJ whole genome shotgun (WGS) entry which is preliminary data.</text>
</comment>
<dbReference type="Pfam" id="PF00630">
    <property type="entry name" value="Filamin"/>
    <property type="match status" value="1"/>
</dbReference>
<gene>
    <name evidence="1" type="ORF">PCOR1329_LOCUS50398</name>
</gene>
<dbReference type="InterPro" id="IPR014756">
    <property type="entry name" value="Ig_E-set"/>
</dbReference>
<dbReference type="InterPro" id="IPR017868">
    <property type="entry name" value="Filamin/ABP280_repeat-like"/>
</dbReference>
<dbReference type="Gene3D" id="2.60.40.10">
    <property type="entry name" value="Immunoglobulins"/>
    <property type="match status" value="1"/>
</dbReference>
<dbReference type="Proteomes" id="UP001189429">
    <property type="component" value="Unassembled WGS sequence"/>
</dbReference>
<organism evidence="1 2">
    <name type="scientific">Prorocentrum cordatum</name>
    <dbReference type="NCBI Taxonomy" id="2364126"/>
    <lineage>
        <taxon>Eukaryota</taxon>
        <taxon>Sar</taxon>
        <taxon>Alveolata</taxon>
        <taxon>Dinophyceae</taxon>
        <taxon>Prorocentrales</taxon>
        <taxon>Prorocentraceae</taxon>
        <taxon>Prorocentrum</taxon>
    </lineage>
</organism>
<proteinExistence type="predicted"/>
<dbReference type="EMBL" id="CAUYUJ010016099">
    <property type="protein sequence ID" value="CAK0861842.1"/>
    <property type="molecule type" value="Genomic_DNA"/>
</dbReference>
<reference evidence="1" key="1">
    <citation type="submission" date="2023-10" db="EMBL/GenBank/DDBJ databases">
        <authorList>
            <person name="Chen Y."/>
            <person name="Shah S."/>
            <person name="Dougan E. K."/>
            <person name="Thang M."/>
            <person name="Chan C."/>
        </authorList>
    </citation>
    <scope>NUCLEOTIDE SEQUENCE [LARGE SCALE GENOMIC DNA]</scope>
</reference>
<keyword evidence="2" id="KW-1185">Reference proteome</keyword>
<protein>
    <submittedName>
        <fullName evidence="1">Uncharacterized protein</fullName>
    </submittedName>
</protein>
<name>A0ABN9UPG3_9DINO</name>
<dbReference type="InterPro" id="IPR001298">
    <property type="entry name" value="Filamin/ABP280_rpt"/>
</dbReference>
<dbReference type="SMART" id="SM00557">
    <property type="entry name" value="IG_FLMN"/>
    <property type="match status" value="1"/>
</dbReference>
<dbReference type="SUPFAM" id="SSF81296">
    <property type="entry name" value="E set domains"/>
    <property type="match status" value="1"/>
</dbReference>
<dbReference type="InterPro" id="IPR013783">
    <property type="entry name" value="Ig-like_fold"/>
</dbReference>
<accession>A0ABN9UPG3</accession>
<sequence>MSKTHPETTPTGGEQRRRDLSVALFVCATPGSYNVTVSVDGVVMPMCPLQIDVGPGPASAHKSEVQGKDNQVVDLGGMGKFTVVAHDEFGNLCHEGGSRLGVRALGHVKLLEVTDNEDGTYQVVYSVPEWAQGPVKIEVLLDGVRLRDSPVVPQAGLPLCGAAGASARVPAHLLVLLLVAPRSATRLEMAGVGKEGGGGARL</sequence>
<evidence type="ECO:0000313" key="1">
    <source>
        <dbReference type="EMBL" id="CAK0861842.1"/>
    </source>
</evidence>
<evidence type="ECO:0000313" key="2">
    <source>
        <dbReference type="Proteomes" id="UP001189429"/>
    </source>
</evidence>